<protein>
    <submittedName>
        <fullName evidence="1">Uncharacterized protein</fullName>
    </submittedName>
</protein>
<dbReference type="RefSeq" id="XP_025587243.1">
    <property type="nucleotide sequence ID" value="XM_025731709.2"/>
</dbReference>
<sequence>MGNSGSILPWDNWIYHVDDLKNEANGLHDQAISLQDSIRAQVLQYNSTLGQTKQLLAGNAALVIIARAIKFSDEQLKDFEAQLDTMPDPPEGSVPAKFGSLLSELTGSALVLKAIVNIGKLAKTAIFEGAGEVGGKGAAELGIEGLAEAGAELGVEAGVEVGVEVGAEAVLADTGIGIIAAVGLDVIFGAINGAKERDQIQDQIDKLNDALTTLRGFQRDLNNKANQLHGVIIDEENRFKGIVSTLQSVIPNPSAETWTALSVDSRVIDQYLDAQTAALTFYGLLSQLRVTYLRAKERSPTVSKDAIISAVLIKAQEDITYSDLEKLWDILVKYSDGMTDISS</sequence>
<name>A0A2L2T6W2_9HYPO</name>
<dbReference type="KEGG" id="fvn:FVRRES_00035"/>
<dbReference type="Proteomes" id="UP000245910">
    <property type="component" value="Chromosome I"/>
</dbReference>
<reference evidence="2" key="1">
    <citation type="submission" date="2014-10" db="EMBL/GenBank/DDBJ databases">
        <authorList>
            <person name="King R."/>
        </authorList>
    </citation>
    <scope>NUCLEOTIDE SEQUENCE [LARGE SCALE GENOMIC DNA]</scope>
    <source>
        <strain evidence="2">A3/5</strain>
    </source>
</reference>
<keyword evidence="2" id="KW-1185">Reference proteome</keyword>
<dbReference type="EMBL" id="LN649229">
    <property type="protein sequence ID" value="CEI63523.1"/>
    <property type="molecule type" value="Genomic_DNA"/>
</dbReference>
<accession>A0A2L2T6W2</accession>
<evidence type="ECO:0000313" key="2">
    <source>
        <dbReference type="Proteomes" id="UP000245910"/>
    </source>
</evidence>
<dbReference type="AlphaFoldDB" id="A0A2L2T6W2"/>
<organism evidence="1 2">
    <name type="scientific">Fusarium venenatum</name>
    <dbReference type="NCBI Taxonomy" id="56646"/>
    <lineage>
        <taxon>Eukaryota</taxon>
        <taxon>Fungi</taxon>
        <taxon>Dikarya</taxon>
        <taxon>Ascomycota</taxon>
        <taxon>Pezizomycotina</taxon>
        <taxon>Sordariomycetes</taxon>
        <taxon>Hypocreomycetidae</taxon>
        <taxon>Hypocreales</taxon>
        <taxon>Nectriaceae</taxon>
        <taxon>Fusarium</taxon>
    </lineage>
</organism>
<proteinExistence type="predicted"/>
<evidence type="ECO:0000313" key="1">
    <source>
        <dbReference type="EMBL" id="CEI63523.1"/>
    </source>
</evidence>
<dbReference type="GeneID" id="37251679"/>
<dbReference type="OrthoDB" id="5386804at2759"/>